<name>A0ACC1SG96_9HYPO</name>
<keyword evidence="2" id="KW-1185">Reference proteome</keyword>
<dbReference type="Proteomes" id="UP001148629">
    <property type="component" value="Unassembled WGS sequence"/>
</dbReference>
<comment type="caution">
    <text evidence="1">The sequence shown here is derived from an EMBL/GenBank/DDBJ whole genome shotgun (WGS) entry which is preliminary data.</text>
</comment>
<protein>
    <submittedName>
        <fullName evidence="1">Uncharacterized protein</fullName>
    </submittedName>
</protein>
<sequence>MAHKRLAAEPVDPSLLRQPLKFEFSGRTASNRILKASMTERLSTWDPNKFEARGIPTTELTNVYKRWGEGGFGVILTGNIMIEYDHIEAAGNLIIPQNSPFSGERFEAFKTLAEVSKAHGSLVMAQLNHPGRQAASYCQSQPMSASDVQLDGEVMGKFKKPRPMVQADFKAVIDEFTHAAQYCYKAGFDGVELHGAHGYLLAQFISQTTNKRADKYGGSIVNRARIIFEIADAIRDRIKDPSFCLGIKMNSVEFQQENISAENCKLLSDKSQSTKKREIFFQNFADMIIPGLKKTKVYVTGGLRTTQAMVKALGVVDGVGIARPAANEFDLAKKLLRGNVQSTVDNLISDEDFGLSTIAAGSQMRLVGRDKQPLDLSREDHREAFDKSLQQWKEEMAHNGDNSKFGFVDIISITLKPFGKA</sequence>
<dbReference type="EMBL" id="JANRMS010000476">
    <property type="protein sequence ID" value="KAJ3539149.1"/>
    <property type="molecule type" value="Genomic_DNA"/>
</dbReference>
<accession>A0ACC1SG96</accession>
<evidence type="ECO:0000313" key="2">
    <source>
        <dbReference type="Proteomes" id="UP001148629"/>
    </source>
</evidence>
<evidence type="ECO:0000313" key="1">
    <source>
        <dbReference type="EMBL" id="KAJ3539149.1"/>
    </source>
</evidence>
<proteinExistence type="predicted"/>
<gene>
    <name evidence="1" type="ORF">NM208_g5606</name>
</gene>
<organism evidence="1 2">
    <name type="scientific">Fusarium decemcellulare</name>
    <dbReference type="NCBI Taxonomy" id="57161"/>
    <lineage>
        <taxon>Eukaryota</taxon>
        <taxon>Fungi</taxon>
        <taxon>Dikarya</taxon>
        <taxon>Ascomycota</taxon>
        <taxon>Pezizomycotina</taxon>
        <taxon>Sordariomycetes</taxon>
        <taxon>Hypocreomycetidae</taxon>
        <taxon>Hypocreales</taxon>
        <taxon>Nectriaceae</taxon>
        <taxon>Fusarium</taxon>
        <taxon>Fusarium decemcellulare species complex</taxon>
    </lineage>
</organism>
<reference evidence="1" key="1">
    <citation type="submission" date="2022-08" db="EMBL/GenBank/DDBJ databases">
        <title>Genome Sequence of Fusarium decemcellulare.</title>
        <authorList>
            <person name="Buettner E."/>
        </authorList>
    </citation>
    <scope>NUCLEOTIDE SEQUENCE</scope>
    <source>
        <strain evidence="1">Babe19</strain>
    </source>
</reference>